<evidence type="ECO:0000313" key="3">
    <source>
        <dbReference type="Proteomes" id="UP001201812"/>
    </source>
</evidence>
<name>A0AAD4MRP7_9BILA</name>
<protein>
    <submittedName>
        <fullName evidence="2">BTB/POZ domain-containing protein</fullName>
    </submittedName>
</protein>
<dbReference type="InterPro" id="IPR011333">
    <property type="entry name" value="SKP1/BTB/POZ_sf"/>
</dbReference>
<comment type="caution">
    <text evidence="2">The sequence shown here is derived from an EMBL/GenBank/DDBJ whole genome shotgun (WGS) entry which is preliminary data.</text>
</comment>
<dbReference type="AlphaFoldDB" id="A0AAD4MRP7"/>
<dbReference type="Gene3D" id="3.30.710.10">
    <property type="entry name" value="Potassium Channel Kv1.1, Chain A"/>
    <property type="match status" value="1"/>
</dbReference>
<evidence type="ECO:0000259" key="1">
    <source>
        <dbReference type="PROSITE" id="PS50097"/>
    </source>
</evidence>
<keyword evidence="3" id="KW-1185">Reference proteome</keyword>
<dbReference type="PANTHER" id="PTHR22744:SF17">
    <property type="entry name" value="BTB DOMAIN-CONTAINING PROTEIN"/>
    <property type="match status" value="1"/>
</dbReference>
<reference evidence="2" key="1">
    <citation type="submission" date="2022-01" db="EMBL/GenBank/DDBJ databases">
        <title>Genome Sequence Resource for Two Populations of Ditylenchus destructor, the Migratory Endoparasitic Phytonematode.</title>
        <authorList>
            <person name="Zhang H."/>
            <person name="Lin R."/>
            <person name="Xie B."/>
        </authorList>
    </citation>
    <scope>NUCLEOTIDE SEQUENCE</scope>
    <source>
        <strain evidence="2">BazhouSP</strain>
    </source>
</reference>
<evidence type="ECO:0000313" key="2">
    <source>
        <dbReference type="EMBL" id="KAI1702734.1"/>
    </source>
</evidence>
<dbReference type="PROSITE" id="PS50097">
    <property type="entry name" value="BTB"/>
    <property type="match status" value="1"/>
</dbReference>
<dbReference type="Proteomes" id="UP001201812">
    <property type="component" value="Unassembled WGS sequence"/>
</dbReference>
<dbReference type="Pfam" id="PF00651">
    <property type="entry name" value="BTB"/>
    <property type="match status" value="1"/>
</dbReference>
<dbReference type="PANTHER" id="PTHR22744">
    <property type="entry name" value="HELIX LOOP HELIX PROTEIN 21-RELATED"/>
    <property type="match status" value="1"/>
</dbReference>
<accession>A0AAD4MRP7</accession>
<organism evidence="2 3">
    <name type="scientific">Ditylenchus destructor</name>
    <dbReference type="NCBI Taxonomy" id="166010"/>
    <lineage>
        <taxon>Eukaryota</taxon>
        <taxon>Metazoa</taxon>
        <taxon>Ecdysozoa</taxon>
        <taxon>Nematoda</taxon>
        <taxon>Chromadorea</taxon>
        <taxon>Rhabditida</taxon>
        <taxon>Tylenchina</taxon>
        <taxon>Tylenchomorpha</taxon>
        <taxon>Sphaerularioidea</taxon>
        <taxon>Anguinidae</taxon>
        <taxon>Anguininae</taxon>
        <taxon>Ditylenchus</taxon>
    </lineage>
</organism>
<proteinExistence type="predicted"/>
<gene>
    <name evidence="2" type="ORF">DdX_15307</name>
</gene>
<feature type="domain" description="BTB" evidence="1">
    <location>
        <begin position="169"/>
        <end position="233"/>
    </location>
</feature>
<dbReference type="SMART" id="SM00225">
    <property type="entry name" value="BTB"/>
    <property type="match status" value="1"/>
</dbReference>
<sequence>MFSNIISKRALSMWTLVGSQVRPLTSIYGVELKSTANFSYSAAVLSKDLQNDCKAEPFYRQKISPDYSKFVIAAERELTADLRAYIQTTLWEVSFDCFRVTLKDMYPRNETCHAEVLFGDNKSCVMQKVRKEFRIGDEAVEGFDNPSVVIRILEEKQKLLNEFDSRWAKDVTFVVNGENCAGDRQYLSAISPVFKQMLQDHAQDEITLEGVESADVLQDFFLAVSPLRVQPNPTNVVPLLKLAHACDVPFLMRNCEKHLKNCYEIPNVDRLFLALKYGLSSLKFRMENSVTNKDLAKILKEKKEMLSEPGNRFLFDVIAERLENE</sequence>
<dbReference type="InterPro" id="IPR000210">
    <property type="entry name" value="BTB/POZ_dom"/>
</dbReference>
<dbReference type="SUPFAM" id="SSF54695">
    <property type="entry name" value="POZ domain"/>
    <property type="match status" value="1"/>
</dbReference>
<dbReference type="EMBL" id="JAKKPZ010000094">
    <property type="protein sequence ID" value="KAI1702734.1"/>
    <property type="molecule type" value="Genomic_DNA"/>
</dbReference>